<keyword evidence="3" id="KW-1185">Reference proteome</keyword>
<dbReference type="AlphaFoldDB" id="A0A8H4RR98"/>
<evidence type="ECO:0000256" key="1">
    <source>
        <dbReference type="SAM" id="MobiDB-lite"/>
    </source>
</evidence>
<feature type="compositionally biased region" description="Polar residues" evidence="1">
    <location>
        <begin position="49"/>
        <end position="73"/>
    </location>
</feature>
<organism evidence="2 3">
    <name type="scientific">Cudoniella acicularis</name>
    <dbReference type="NCBI Taxonomy" id="354080"/>
    <lineage>
        <taxon>Eukaryota</taxon>
        <taxon>Fungi</taxon>
        <taxon>Dikarya</taxon>
        <taxon>Ascomycota</taxon>
        <taxon>Pezizomycotina</taxon>
        <taxon>Leotiomycetes</taxon>
        <taxon>Helotiales</taxon>
        <taxon>Tricladiaceae</taxon>
        <taxon>Cudoniella</taxon>
    </lineage>
</organism>
<name>A0A8H4RR98_9HELO</name>
<sequence length="286" mass="30729">MAPNGGTSVADAVSLYSQRCEPTLGEFPSSVAYSPRLKIACVINGGTKPPTNHTRPIDPSRQQYDPSRRSPNTISDIVFNPSQSALFVTIKGTPSTNTPGTIYIYPVENGTISTTPIISRPELFLNFSLTFLDSDSRTFITGPAFGAAFLSISPSYEATVTKKLTFAGQGTIGAIYWSVFSPRFKTIFLLDAMLSPITTVDAHTGTATGTTPQRLDQNGSFDSAASLEGQYLYVLKHSARVNVLDLDPLGVGESPVEVQSLDLSMFGARVGWQGMALYTSKDFGED</sequence>
<comment type="caution">
    <text evidence="2">The sequence shown here is derived from an EMBL/GenBank/DDBJ whole genome shotgun (WGS) entry which is preliminary data.</text>
</comment>
<protein>
    <submittedName>
        <fullName evidence="2">Uncharacterized protein</fullName>
    </submittedName>
</protein>
<dbReference type="OrthoDB" id="10006285at2759"/>
<dbReference type="EMBL" id="JAAMPI010000219">
    <property type="protein sequence ID" value="KAF4633961.1"/>
    <property type="molecule type" value="Genomic_DNA"/>
</dbReference>
<reference evidence="2 3" key="1">
    <citation type="submission" date="2020-03" db="EMBL/GenBank/DDBJ databases">
        <title>Draft Genome Sequence of Cudoniella acicularis.</title>
        <authorList>
            <person name="Buettner E."/>
            <person name="Kellner H."/>
        </authorList>
    </citation>
    <scope>NUCLEOTIDE SEQUENCE [LARGE SCALE GENOMIC DNA]</scope>
    <source>
        <strain evidence="2 3">DSM 108380</strain>
    </source>
</reference>
<proteinExistence type="predicted"/>
<evidence type="ECO:0000313" key="2">
    <source>
        <dbReference type="EMBL" id="KAF4633961.1"/>
    </source>
</evidence>
<accession>A0A8H4RR98</accession>
<feature type="region of interest" description="Disordered" evidence="1">
    <location>
        <begin position="44"/>
        <end position="73"/>
    </location>
</feature>
<dbReference type="SUPFAM" id="SSF75011">
    <property type="entry name" value="3-carboxy-cis,cis-mucoante lactonizing enzyme"/>
    <property type="match status" value="1"/>
</dbReference>
<dbReference type="Proteomes" id="UP000566819">
    <property type="component" value="Unassembled WGS sequence"/>
</dbReference>
<evidence type="ECO:0000313" key="3">
    <source>
        <dbReference type="Proteomes" id="UP000566819"/>
    </source>
</evidence>
<gene>
    <name evidence="2" type="ORF">G7Y89_g4152</name>
</gene>